<dbReference type="Proteomes" id="UP001152795">
    <property type="component" value="Unassembled WGS sequence"/>
</dbReference>
<proteinExistence type="predicted"/>
<feature type="non-terminal residue" evidence="1">
    <location>
        <position position="49"/>
    </location>
</feature>
<dbReference type="AlphaFoldDB" id="A0A7D9IFW6"/>
<evidence type="ECO:0000313" key="2">
    <source>
        <dbReference type="Proteomes" id="UP001152795"/>
    </source>
</evidence>
<organism evidence="1 2">
    <name type="scientific">Paramuricea clavata</name>
    <name type="common">Red gorgonian</name>
    <name type="synonym">Violescent sea-whip</name>
    <dbReference type="NCBI Taxonomy" id="317549"/>
    <lineage>
        <taxon>Eukaryota</taxon>
        <taxon>Metazoa</taxon>
        <taxon>Cnidaria</taxon>
        <taxon>Anthozoa</taxon>
        <taxon>Octocorallia</taxon>
        <taxon>Malacalcyonacea</taxon>
        <taxon>Plexauridae</taxon>
        <taxon>Paramuricea</taxon>
    </lineage>
</organism>
<name>A0A7D9IFW6_PARCT</name>
<feature type="non-terminal residue" evidence="1">
    <location>
        <position position="1"/>
    </location>
</feature>
<accession>A0A7D9IFW6</accession>
<keyword evidence="2" id="KW-1185">Reference proteome</keyword>
<sequence length="49" mass="5603">YCSHLKSGTYLKFNSCLFTFACSLISDTTNFKARPNHNRTICRLSANTR</sequence>
<dbReference type="EMBL" id="CACRXK020005112">
    <property type="protein sequence ID" value="CAB4005167.1"/>
    <property type="molecule type" value="Genomic_DNA"/>
</dbReference>
<reference evidence="1" key="1">
    <citation type="submission" date="2020-04" db="EMBL/GenBank/DDBJ databases">
        <authorList>
            <person name="Alioto T."/>
            <person name="Alioto T."/>
            <person name="Gomez Garrido J."/>
        </authorList>
    </citation>
    <scope>NUCLEOTIDE SEQUENCE</scope>
    <source>
        <strain evidence="1">A484AB</strain>
    </source>
</reference>
<evidence type="ECO:0000313" key="1">
    <source>
        <dbReference type="EMBL" id="CAB4005167.1"/>
    </source>
</evidence>
<protein>
    <submittedName>
        <fullName evidence="1">Uncharacterized protein</fullName>
    </submittedName>
</protein>
<comment type="caution">
    <text evidence="1">The sequence shown here is derived from an EMBL/GenBank/DDBJ whole genome shotgun (WGS) entry which is preliminary data.</text>
</comment>
<gene>
    <name evidence="1" type="ORF">PACLA_8A075260</name>
</gene>